<dbReference type="RefSeq" id="WP_027705949.1">
    <property type="nucleotide sequence ID" value="NZ_AP018933.1"/>
</dbReference>
<dbReference type="OrthoDB" id="6494728at2"/>
<feature type="chain" id="PRO_5016856426" evidence="5">
    <location>
        <begin position="23"/>
        <end position="175"/>
    </location>
</feature>
<evidence type="ECO:0000256" key="2">
    <source>
        <dbReference type="ARBA" id="ARBA00006671"/>
    </source>
</evidence>
<dbReference type="AlphaFoldDB" id="A0A348HFM2"/>
<dbReference type="InterPro" id="IPR008966">
    <property type="entry name" value="Adhesion_dom_sf"/>
</dbReference>
<feature type="domain" description="Fimbrial-type adhesion" evidence="6">
    <location>
        <begin position="29"/>
        <end position="175"/>
    </location>
</feature>
<evidence type="ECO:0000256" key="5">
    <source>
        <dbReference type="SAM" id="SignalP"/>
    </source>
</evidence>
<dbReference type="EMBL" id="AP018933">
    <property type="protein sequence ID" value="BBG30424.1"/>
    <property type="molecule type" value="Genomic_DNA"/>
</dbReference>
<dbReference type="Pfam" id="PF00419">
    <property type="entry name" value="Fimbrial"/>
    <property type="match status" value="1"/>
</dbReference>
<comment type="subcellular location">
    <subcellularLocation>
        <location evidence="1">Fimbrium</location>
    </subcellularLocation>
</comment>
<feature type="signal peptide" evidence="5">
    <location>
        <begin position="1"/>
        <end position="22"/>
    </location>
</feature>
<dbReference type="InterPro" id="IPR050263">
    <property type="entry name" value="Bact_Fimbrial_Adh_Pro"/>
</dbReference>
<dbReference type="PANTHER" id="PTHR33420">
    <property type="entry name" value="FIMBRIAL SUBUNIT ELFA-RELATED"/>
    <property type="match status" value="1"/>
</dbReference>
<dbReference type="STRING" id="1123510.GCA_000620025_00838"/>
<organism evidence="7 8">
    <name type="scientific">Zymobacter palmae</name>
    <dbReference type="NCBI Taxonomy" id="33074"/>
    <lineage>
        <taxon>Bacteria</taxon>
        <taxon>Pseudomonadati</taxon>
        <taxon>Pseudomonadota</taxon>
        <taxon>Gammaproteobacteria</taxon>
        <taxon>Oceanospirillales</taxon>
        <taxon>Halomonadaceae</taxon>
        <taxon>Zymobacter group</taxon>
        <taxon>Zymobacter</taxon>
    </lineage>
</organism>
<keyword evidence="3 5" id="KW-0732">Signal</keyword>
<dbReference type="KEGG" id="zpl:ZBT109_1668"/>
<comment type="similarity">
    <text evidence="2">Belongs to the fimbrial protein family.</text>
</comment>
<dbReference type="Gene3D" id="2.60.40.1090">
    <property type="entry name" value="Fimbrial-type adhesion domain"/>
    <property type="match status" value="1"/>
</dbReference>
<evidence type="ECO:0000313" key="7">
    <source>
        <dbReference type="EMBL" id="BBG30424.1"/>
    </source>
</evidence>
<accession>A0A348HFM2</accession>
<dbReference type="GO" id="GO:0009289">
    <property type="term" value="C:pilus"/>
    <property type="evidence" value="ECO:0007669"/>
    <property type="project" value="UniProtKB-SubCell"/>
</dbReference>
<sequence>MKKIIVAMAAASAMLGVSAAQAESSHVFFKGQVTDSTCEINAESKDQTVQLPTVIASALAADGQTAGTREFTIGMSKCPGNQKLAIRFEPGATVDTKTGWLKNSLNDGAKNVAIELLNENALPIRVTGHQAEDQYAAKADENGNYTQRYFARYHATGKAEAGAVESSVAYSVIYQ</sequence>
<evidence type="ECO:0000259" key="6">
    <source>
        <dbReference type="Pfam" id="PF00419"/>
    </source>
</evidence>
<dbReference type="SUPFAM" id="SSF49401">
    <property type="entry name" value="Bacterial adhesins"/>
    <property type="match status" value="1"/>
</dbReference>
<dbReference type="Proteomes" id="UP000267342">
    <property type="component" value="Chromosome"/>
</dbReference>
<keyword evidence="4" id="KW-0281">Fimbrium</keyword>
<evidence type="ECO:0000256" key="3">
    <source>
        <dbReference type="ARBA" id="ARBA00022729"/>
    </source>
</evidence>
<evidence type="ECO:0000313" key="8">
    <source>
        <dbReference type="Proteomes" id="UP000267342"/>
    </source>
</evidence>
<evidence type="ECO:0000256" key="4">
    <source>
        <dbReference type="ARBA" id="ARBA00023263"/>
    </source>
</evidence>
<dbReference type="PANTHER" id="PTHR33420:SF3">
    <property type="entry name" value="FIMBRIAL SUBUNIT ELFA"/>
    <property type="match status" value="1"/>
</dbReference>
<proteinExistence type="inferred from homology"/>
<protein>
    <submittedName>
        <fullName evidence="7">P pilus assembly protein, pilin FimA</fullName>
    </submittedName>
</protein>
<reference evidence="7 8" key="1">
    <citation type="submission" date="2018-09" db="EMBL/GenBank/DDBJ databases">
        <title>Zymobacter palmae IAM14233 (=T109) whole genome analysis.</title>
        <authorList>
            <person name="Yanase H."/>
        </authorList>
    </citation>
    <scope>NUCLEOTIDE SEQUENCE [LARGE SCALE GENOMIC DNA]</scope>
    <source>
        <strain evidence="7 8">IAM14233</strain>
    </source>
</reference>
<evidence type="ECO:0000256" key="1">
    <source>
        <dbReference type="ARBA" id="ARBA00004561"/>
    </source>
</evidence>
<dbReference type="InterPro" id="IPR036937">
    <property type="entry name" value="Adhesion_dom_fimbrial_sf"/>
</dbReference>
<gene>
    <name evidence="7" type="ORF">ZBT109_1668</name>
</gene>
<dbReference type="GO" id="GO:0043709">
    <property type="term" value="P:cell adhesion involved in single-species biofilm formation"/>
    <property type="evidence" value="ECO:0007669"/>
    <property type="project" value="TreeGrafter"/>
</dbReference>
<dbReference type="InterPro" id="IPR000259">
    <property type="entry name" value="Adhesion_dom_fimbrial"/>
</dbReference>
<name>A0A348HFM2_9GAMM</name>
<keyword evidence="8" id="KW-1185">Reference proteome</keyword>